<protein>
    <recommendedName>
        <fullName evidence="4">MFS transporter</fullName>
    </recommendedName>
</protein>
<feature type="transmembrane region" description="Helical" evidence="1">
    <location>
        <begin position="23"/>
        <end position="45"/>
    </location>
</feature>
<reference evidence="2" key="1">
    <citation type="submission" date="2021-02" db="EMBL/GenBank/DDBJ databases">
        <authorList>
            <person name="Nowell W R."/>
        </authorList>
    </citation>
    <scope>NUCLEOTIDE SEQUENCE</scope>
</reference>
<feature type="non-terminal residue" evidence="2">
    <location>
        <position position="1"/>
    </location>
</feature>
<dbReference type="Proteomes" id="UP000681720">
    <property type="component" value="Unassembled WGS sequence"/>
</dbReference>
<accession>A0A8S3GLB7</accession>
<dbReference type="Gene3D" id="1.20.1250.20">
    <property type="entry name" value="MFS general substrate transporter like domains"/>
    <property type="match status" value="1"/>
</dbReference>
<evidence type="ECO:0000313" key="2">
    <source>
        <dbReference type="EMBL" id="CAF5165893.1"/>
    </source>
</evidence>
<feature type="transmembrane region" description="Helical" evidence="1">
    <location>
        <begin position="51"/>
        <end position="76"/>
    </location>
</feature>
<proteinExistence type="predicted"/>
<keyword evidence="1" id="KW-1133">Transmembrane helix</keyword>
<evidence type="ECO:0000313" key="3">
    <source>
        <dbReference type="Proteomes" id="UP000681720"/>
    </source>
</evidence>
<organism evidence="2 3">
    <name type="scientific">Rotaria magnacalcarata</name>
    <dbReference type="NCBI Taxonomy" id="392030"/>
    <lineage>
        <taxon>Eukaryota</taxon>
        <taxon>Metazoa</taxon>
        <taxon>Spiralia</taxon>
        <taxon>Gnathifera</taxon>
        <taxon>Rotifera</taxon>
        <taxon>Eurotatoria</taxon>
        <taxon>Bdelloidea</taxon>
        <taxon>Philodinida</taxon>
        <taxon>Philodinidae</taxon>
        <taxon>Rotaria</taxon>
    </lineage>
</organism>
<dbReference type="EMBL" id="CAJOBJ010308969">
    <property type="protein sequence ID" value="CAF5165893.1"/>
    <property type="molecule type" value="Genomic_DNA"/>
</dbReference>
<dbReference type="SUPFAM" id="SSF103473">
    <property type="entry name" value="MFS general substrate transporter"/>
    <property type="match status" value="1"/>
</dbReference>
<evidence type="ECO:0008006" key="4">
    <source>
        <dbReference type="Google" id="ProtNLM"/>
    </source>
</evidence>
<dbReference type="AlphaFoldDB" id="A0A8S3GLB7"/>
<sequence length="104" mass="11561">VVTALQYTVSNRIFEEDRTEQGYIYHVIVTSLGTIVGPVVGGLFLDMTGSYKAIIPTSIFFLFVSFVSFIVTIVLLNRKKSNQLEEDQTASIHQHDNVAYGSSN</sequence>
<dbReference type="InterPro" id="IPR036259">
    <property type="entry name" value="MFS_trans_sf"/>
</dbReference>
<gene>
    <name evidence="2" type="ORF">GIL414_LOCUS66253</name>
</gene>
<name>A0A8S3GLB7_9BILA</name>
<keyword evidence="1" id="KW-0812">Transmembrane</keyword>
<comment type="caution">
    <text evidence="2">The sequence shown here is derived from an EMBL/GenBank/DDBJ whole genome shotgun (WGS) entry which is preliminary data.</text>
</comment>
<keyword evidence="1" id="KW-0472">Membrane</keyword>
<evidence type="ECO:0000256" key="1">
    <source>
        <dbReference type="SAM" id="Phobius"/>
    </source>
</evidence>